<dbReference type="EMBL" id="JABXXO010000007">
    <property type="protein sequence ID" value="KAF7773244.1"/>
    <property type="molecule type" value="Genomic_DNA"/>
</dbReference>
<dbReference type="InterPro" id="IPR027417">
    <property type="entry name" value="P-loop_NTPase"/>
</dbReference>
<dbReference type="PANTHER" id="PTHR10887:SF495">
    <property type="entry name" value="HELICASE SENATAXIN ISOFORM X1-RELATED"/>
    <property type="match status" value="1"/>
</dbReference>
<dbReference type="AlphaFoldDB" id="A0A8H7F1Q2"/>
<accession>A0A8H7F1Q2</accession>
<dbReference type="Pfam" id="PF13604">
    <property type="entry name" value="AAA_30"/>
    <property type="match status" value="1"/>
</dbReference>
<dbReference type="InterPro" id="IPR047187">
    <property type="entry name" value="SF1_C_Upf1"/>
</dbReference>
<dbReference type="PANTHER" id="PTHR10887">
    <property type="entry name" value="DNA2/NAM7 HELICASE FAMILY"/>
    <property type="match status" value="1"/>
</dbReference>
<dbReference type="CDD" id="cd18808">
    <property type="entry name" value="SF1_C_Upf1"/>
    <property type="match status" value="1"/>
</dbReference>
<dbReference type="Gene3D" id="3.40.50.300">
    <property type="entry name" value="P-loop containing nucleotide triphosphate hydrolases"/>
    <property type="match status" value="2"/>
</dbReference>
<dbReference type="Pfam" id="PF13087">
    <property type="entry name" value="AAA_12"/>
    <property type="match status" value="1"/>
</dbReference>
<evidence type="ECO:0000313" key="3">
    <source>
        <dbReference type="Proteomes" id="UP000629468"/>
    </source>
</evidence>
<proteinExistence type="predicted"/>
<evidence type="ECO:0000259" key="1">
    <source>
        <dbReference type="Pfam" id="PF13087"/>
    </source>
</evidence>
<comment type="caution">
    <text evidence="2">The sequence shown here is derived from an EMBL/GenBank/DDBJ whole genome shotgun (WGS) entry which is preliminary data.</text>
</comment>
<reference evidence="2 3" key="1">
    <citation type="journal article" name="Sci. Rep.">
        <title>Telomere-to-telomere assembled and centromere annotated genomes of the two main subspecies of the button mushroom Agaricus bisporus reveal especially polymorphic chromosome ends.</title>
        <authorList>
            <person name="Sonnenberg A.S.M."/>
            <person name="Sedaghat-Telgerd N."/>
            <person name="Lavrijssen B."/>
            <person name="Ohm R.A."/>
            <person name="Hendrickx P.M."/>
            <person name="Scholtmeijer K."/>
            <person name="Baars J.J.P."/>
            <person name="van Peer A."/>
        </authorList>
    </citation>
    <scope>NUCLEOTIDE SEQUENCE [LARGE SCALE GENOMIC DNA]</scope>
    <source>
        <strain evidence="2 3">H119_p4</strain>
    </source>
</reference>
<name>A0A8H7F1Q2_AGABI</name>
<protein>
    <recommendedName>
        <fullName evidence="1">DNA2/NAM7 helicase-like C-terminal domain-containing protein</fullName>
    </recommendedName>
</protein>
<dbReference type="InterPro" id="IPR045055">
    <property type="entry name" value="DNA2/NAM7-like"/>
</dbReference>
<evidence type="ECO:0000313" key="2">
    <source>
        <dbReference type="EMBL" id="KAF7773244.1"/>
    </source>
</evidence>
<dbReference type="Proteomes" id="UP000629468">
    <property type="component" value="Unassembled WGS sequence"/>
</dbReference>
<feature type="domain" description="DNA2/NAM7 helicase-like C-terminal" evidence="1">
    <location>
        <begin position="557"/>
        <end position="716"/>
    </location>
</feature>
<organism evidence="2 3">
    <name type="scientific">Agaricus bisporus var. burnettii</name>
    <dbReference type="NCBI Taxonomy" id="192524"/>
    <lineage>
        <taxon>Eukaryota</taxon>
        <taxon>Fungi</taxon>
        <taxon>Dikarya</taxon>
        <taxon>Basidiomycota</taxon>
        <taxon>Agaricomycotina</taxon>
        <taxon>Agaricomycetes</taxon>
        <taxon>Agaricomycetidae</taxon>
        <taxon>Agaricales</taxon>
        <taxon>Agaricineae</taxon>
        <taxon>Agaricaceae</taxon>
        <taxon>Agaricus</taxon>
    </lineage>
</organism>
<dbReference type="SUPFAM" id="SSF52540">
    <property type="entry name" value="P-loop containing nucleoside triphosphate hydrolases"/>
    <property type="match status" value="1"/>
</dbReference>
<sequence>MAYLKSTFSLAQTVFPQHNTTVTASSYDEAHLSESTFDLFLSSVVDGKIGLAPTYDEQQRLRSIAFASSSQVLIITLSMKERILTPMRKLLATKILMNDCLRKYAFYMDRFAISIFTNLSLRMVGAVDILSLWPQRRHLIQTKIKALGGVFLVDKTSVEQLFRREESHAAEPLTVATQAWVAYKAALVHPASGPPCIIDTTIFSAEELNFLGKTICDKSDYKLMNGQLTVQSSRFKTKIMRPGSNQSMEVEMTCNGKASTVDANLRQLHGKMAQLSISDTSQAQRLSIRTIGRDDPTSAEAFRTNVILQIIQNKTPFLTFPFVQDIWFWKRAKTADTIAISNSNPITFNSRSLNESQRSAVKAILSDSPSDRLVLIQGPPGTGKTTVIAAAAVSFIASRSSKQGLWLVAQSNVAVKNIAEKLADVDFLDFKLLVSKDFHSGWHEHLYAEIEKNVIPSDEFVDVHLAAERLLKGSRVILCTLSMLSNDRISPFTRIVPPELFIFDEASQIELGDYIPMCYRFQNTTRKLVFIGDDKQLPPYGQSDIDGLQSVFELNHLRRGAHFLNTQYRMPVPIGKFISERFYHDRLKSCHSIRTDTCCRFVDVNHGFEVSRGGSWINEQQAQVVLALARKMEILGLSYHIITPYDAQRSYIETQLKGNKLKWEDKVFNVDSFQGNEDDYIIISLVRTKRVGFLADLRRLNVMLTRCKKGMIICTDRIFVNSVASRSPVAEIAKTLGSNVWVPWKNILQPSYRPFAV</sequence>
<gene>
    <name evidence="2" type="ORF">Agabi119p4_5411</name>
</gene>
<dbReference type="InterPro" id="IPR041679">
    <property type="entry name" value="DNA2/NAM7-like_C"/>
</dbReference>